<dbReference type="EMBL" id="CALNXK010000107">
    <property type="protein sequence ID" value="CAH3157323.1"/>
    <property type="molecule type" value="Genomic_DNA"/>
</dbReference>
<proteinExistence type="predicted"/>
<organism evidence="1 2">
    <name type="scientific">Porites lobata</name>
    <dbReference type="NCBI Taxonomy" id="104759"/>
    <lineage>
        <taxon>Eukaryota</taxon>
        <taxon>Metazoa</taxon>
        <taxon>Cnidaria</taxon>
        <taxon>Anthozoa</taxon>
        <taxon>Hexacorallia</taxon>
        <taxon>Scleractinia</taxon>
        <taxon>Fungiina</taxon>
        <taxon>Poritidae</taxon>
        <taxon>Porites</taxon>
    </lineage>
</organism>
<feature type="non-terminal residue" evidence="1">
    <location>
        <position position="1"/>
    </location>
</feature>
<dbReference type="Proteomes" id="UP001159405">
    <property type="component" value="Unassembled WGS sequence"/>
</dbReference>
<comment type="caution">
    <text evidence="1">The sequence shown here is derived from an EMBL/GenBank/DDBJ whole genome shotgun (WGS) entry which is preliminary data.</text>
</comment>
<reference evidence="1 2" key="1">
    <citation type="submission" date="2022-05" db="EMBL/GenBank/DDBJ databases">
        <authorList>
            <consortium name="Genoscope - CEA"/>
            <person name="William W."/>
        </authorList>
    </citation>
    <scope>NUCLEOTIDE SEQUENCE [LARGE SCALE GENOMIC DNA]</scope>
</reference>
<gene>
    <name evidence="1" type="ORF">PLOB_00002171</name>
</gene>
<accession>A0ABN8Q8P6</accession>
<name>A0ABN8Q8P6_9CNID</name>
<evidence type="ECO:0000313" key="2">
    <source>
        <dbReference type="Proteomes" id="UP001159405"/>
    </source>
</evidence>
<protein>
    <submittedName>
        <fullName evidence="1">Uncharacterized protein</fullName>
    </submittedName>
</protein>
<sequence>GSFSRCIFIWTGRSTPTEARRSDLETKVNHVAGKEMYIADTLTRMQSENTNRMATVPEEEMNIYVDSVLDSLSVSDVKLMEIKEAKDADPPNFVLMTY</sequence>
<evidence type="ECO:0000313" key="1">
    <source>
        <dbReference type="EMBL" id="CAH3157323.1"/>
    </source>
</evidence>
<keyword evidence="2" id="KW-1185">Reference proteome</keyword>